<protein>
    <recommendedName>
        <fullName evidence="4">Late embryogenesis abundant protein LEA-2 subgroup domain-containing protein</fullName>
    </recommendedName>
</protein>
<reference evidence="2 3" key="1">
    <citation type="submission" date="2012-08" db="EMBL/GenBank/DDBJ databases">
        <title>Oryza genome evolution.</title>
        <authorList>
            <person name="Wing R.A."/>
        </authorList>
    </citation>
    <scope>NUCLEOTIDE SEQUENCE</scope>
</reference>
<evidence type="ECO:0008006" key="4">
    <source>
        <dbReference type="Google" id="ProtNLM"/>
    </source>
</evidence>
<reference evidence="2" key="3">
    <citation type="submission" date="2015-04" db="UniProtKB">
        <authorList>
            <consortium name="EnsemblPlants"/>
        </authorList>
    </citation>
    <scope>IDENTIFICATION</scope>
</reference>
<evidence type="ECO:0000313" key="3">
    <source>
        <dbReference type="Proteomes" id="UP000032180"/>
    </source>
</evidence>
<dbReference type="EnsemblPlants" id="LPERR04G14740.1">
    <property type="protein sequence ID" value="LPERR04G14740.1"/>
    <property type="gene ID" value="LPERR04G14740"/>
</dbReference>
<keyword evidence="1" id="KW-1133">Transmembrane helix</keyword>
<keyword evidence="3" id="KW-1185">Reference proteome</keyword>
<organism evidence="2 3">
    <name type="scientific">Leersia perrieri</name>
    <dbReference type="NCBI Taxonomy" id="77586"/>
    <lineage>
        <taxon>Eukaryota</taxon>
        <taxon>Viridiplantae</taxon>
        <taxon>Streptophyta</taxon>
        <taxon>Embryophyta</taxon>
        <taxon>Tracheophyta</taxon>
        <taxon>Spermatophyta</taxon>
        <taxon>Magnoliopsida</taxon>
        <taxon>Liliopsida</taxon>
        <taxon>Poales</taxon>
        <taxon>Poaceae</taxon>
        <taxon>BOP clade</taxon>
        <taxon>Oryzoideae</taxon>
        <taxon>Oryzeae</taxon>
        <taxon>Oryzinae</taxon>
        <taxon>Leersia</taxon>
    </lineage>
</organism>
<proteinExistence type="predicted"/>
<dbReference type="Gramene" id="LPERR04G14740.1">
    <property type="protein sequence ID" value="LPERR04G14740.1"/>
    <property type="gene ID" value="LPERR04G14740"/>
</dbReference>
<evidence type="ECO:0000256" key="1">
    <source>
        <dbReference type="SAM" id="Phobius"/>
    </source>
</evidence>
<reference evidence="3" key="2">
    <citation type="submission" date="2013-12" db="EMBL/GenBank/DDBJ databases">
        <authorList>
            <person name="Yu Y."/>
            <person name="Lee S."/>
            <person name="de Baynast K."/>
            <person name="Wissotski M."/>
            <person name="Liu L."/>
            <person name="Talag J."/>
            <person name="Goicoechea J."/>
            <person name="Angelova A."/>
            <person name="Jetty R."/>
            <person name="Kudrna D."/>
            <person name="Golser W."/>
            <person name="Rivera L."/>
            <person name="Zhang J."/>
            <person name="Wing R."/>
        </authorList>
    </citation>
    <scope>NUCLEOTIDE SEQUENCE</scope>
</reference>
<keyword evidence="1" id="KW-0472">Membrane</keyword>
<feature type="transmembrane region" description="Helical" evidence="1">
    <location>
        <begin position="20"/>
        <end position="38"/>
    </location>
</feature>
<name>A0A0D9W6Z3_9ORYZ</name>
<dbReference type="AlphaFoldDB" id="A0A0D9W6Z3"/>
<evidence type="ECO:0000313" key="2">
    <source>
        <dbReference type="EnsemblPlants" id="LPERR04G14740.1"/>
    </source>
</evidence>
<dbReference type="PANTHER" id="PTHR33994:SF10">
    <property type="entry name" value="OS04G0508700 PROTEIN"/>
    <property type="match status" value="1"/>
</dbReference>
<dbReference type="PANTHER" id="PTHR33994">
    <property type="entry name" value="OS04G0515000 PROTEIN"/>
    <property type="match status" value="1"/>
</dbReference>
<dbReference type="Proteomes" id="UP000032180">
    <property type="component" value="Chromosome 4"/>
</dbReference>
<dbReference type="HOGENOM" id="CLU_095845_0_1_1"/>
<dbReference type="eggNOG" id="ENOG502R6S6">
    <property type="taxonomic scope" value="Eukaryota"/>
</dbReference>
<accession>A0A0D9W6Z3</accession>
<sequence>MASPCDNGCRGPARDLGRSAALTTVSLIFLLLALFVIASSTYGDNIREEHAATAPRAVYSAAVTKVDGLHGYLFRGRSYDSYEPVFYLTIHMKVPGGGENDVCIGGRSAAAVVSYGDVFLGKGSVPRLCVEPHQEGAVAVMAWGIDVRIPQVMKSRLNGDLKRGETELDVAVPMRSGEVLVCKAKIGGGPFPCTLEEASIN</sequence>
<keyword evidence="1" id="KW-0812">Transmembrane</keyword>